<organism evidence="3 4">
    <name type="scientific">Inquilinus limosus</name>
    <dbReference type="NCBI Taxonomy" id="171674"/>
    <lineage>
        <taxon>Bacteria</taxon>
        <taxon>Pseudomonadati</taxon>
        <taxon>Pseudomonadota</taxon>
        <taxon>Alphaproteobacteria</taxon>
        <taxon>Rhodospirillales</taxon>
        <taxon>Rhodospirillaceae</taxon>
        <taxon>Inquilinus</taxon>
    </lineage>
</organism>
<dbReference type="Proteomes" id="UP000196655">
    <property type="component" value="Unassembled WGS sequence"/>
</dbReference>
<evidence type="ECO:0000313" key="4">
    <source>
        <dbReference type="Proteomes" id="UP000196655"/>
    </source>
</evidence>
<feature type="region of interest" description="Disordered" evidence="1">
    <location>
        <begin position="1"/>
        <end position="36"/>
    </location>
</feature>
<evidence type="ECO:0000256" key="1">
    <source>
        <dbReference type="SAM" id="MobiDB-lite"/>
    </source>
</evidence>
<dbReference type="PANTHER" id="PTHR36153">
    <property type="entry name" value="INNER MEMBRANE PROTEIN-RELATED"/>
    <property type="match status" value="1"/>
</dbReference>
<dbReference type="PANTHER" id="PTHR36153:SF1">
    <property type="entry name" value="TYPE VI SECRETION SYSTEM COMPONENT TSSM1"/>
    <property type="match status" value="1"/>
</dbReference>
<accession>A0A211ZKB4</accession>
<evidence type="ECO:0000313" key="3">
    <source>
        <dbReference type="EMBL" id="OWJ65711.1"/>
    </source>
</evidence>
<proteinExistence type="predicted"/>
<dbReference type="InterPro" id="IPR053156">
    <property type="entry name" value="T6SS_TssM-like"/>
</dbReference>
<reference evidence="4" key="1">
    <citation type="submission" date="2017-05" db="EMBL/GenBank/DDBJ databases">
        <authorList>
            <person name="Macchi M."/>
            <person name="Festa S."/>
            <person name="Coppotelli B.M."/>
            <person name="Morelli I.S."/>
        </authorList>
    </citation>
    <scope>NUCLEOTIDE SEQUENCE [LARGE SCALE GENOMIC DNA]</scope>
    <source>
        <strain evidence="4">I</strain>
    </source>
</reference>
<keyword evidence="4" id="KW-1185">Reference proteome</keyword>
<name>A0A211ZKB4_9PROT</name>
<gene>
    <name evidence="3" type="ORF">BWR60_18415</name>
</gene>
<protein>
    <recommendedName>
        <fullName evidence="2">IcmF-related domain-containing protein</fullName>
    </recommendedName>
</protein>
<evidence type="ECO:0000259" key="2">
    <source>
        <dbReference type="Pfam" id="PF06761"/>
    </source>
</evidence>
<sequence length="468" mass="49637">MASSPPPSRSPRPCSPPAGGRCWRRGSSRPRRCAMSEPHRRRLWPAVLALLLVAIVAALAAVHLSNQDLAARTRDAIAAATVALPPADQAPEDPGAVLPALEALAAAPLPEDGLPWWRRPALNAATLDRLAAGRRDLDRSLLGEAFLQRFAAGVLGRIDRPDVAPELAFDGLKLLLALAGSGPPQESLTRVWAQVQWSFDAADRQDRLLRQLDRALAARPRLAVTLDPATVERVRARLRQAPLPTRAYAAIRTSDAAQRLPAFRPDRVLGADGWAVVRHSGQSMATPIPGLLTAAGFQEVVAPALADISASLQSDAWVLGGGTAPQATGRELTEAVLALYLADAGQAWDALLGDIEIARAPADPDQAARLVAALTRSPGPLLRLAAAARQATLFDTAQSAAAEPRLAALAQALGGRRPWQEIDRRYNWLLPEGTDLPGFAALADAARPFIDRAGSLPRDRSQAAPGLD</sequence>
<dbReference type="EMBL" id="NHON01000033">
    <property type="protein sequence ID" value="OWJ65711.1"/>
    <property type="molecule type" value="Genomic_DNA"/>
</dbReference>
<dbReference type="AlphaFoldDB" id="A0A211ZKB4"/>
<feature type="domain" description="IcmF-related" evidence="2">
    <location>
        <begin position="98"/>
        <end position="392"/>
    </location>
</feature>
<comment type="caution">
    <text evidence="3">The sequence shown here is derived from an EMBL/GenBank/DDBJ whole genome shotgun (WGS) entry which is preliminary data.</text>
</comment>
<dbReference type="OrthoDB" id="4447445at2"/>
<dbReference type="Pfam" id="PF06761">
    <property type="entry name" value="IcmF-related"/>
    <property type="match status" value="1"/>
</dbReference>
<feature type="compositionally biased region" description="Pro residues" evidence="1">
    <location>
        <begin position="1"/>
        <end position="16"/>
    </location>
</feature>
<feature type="compositionally biased region" description="Basic residues" evidence="1">
    <location>
        <begin position="22"/>
        <end position="32"/>
    </location>
</feature>
<dbReference type="InterPro" id="IPR009612">
    <property type="entry name" value="IcmF-rel"/>
</dbReference>